<feature type="chain" id="PRO_5011503524" evidence="7">
    <location>
        <begin position="18"/>
        <end position="392"/>
    </location>
</feature>
<name>A0A1I0HAQ4_9BACT</name>
<evidence type="ECO:0000256" key="2">
    <source>
        <dbReference type="ARBA" id="ARBA00022670"/>
    </source>
</evidence>
<dbReference type="PROSITE" id="PS00137">
    <property type="entry name" value="SUBTILASE_HIS"/>
    <property type="match status" value="1"/>
</dbReference>
<dbReference type="InterPro" id="IPR000209">
    <property type="entry name" value="Peptidase_S8/S53_dom"/>
</dbReference>
<dbReference type="Pfam" id="PF05922">
    <property type="entry name" value="Inhibitor_I9"/>
    <property type="match status" value="1"/>
</dbReference>
<keyword evidence="7" id="KW-0732">Signal</keyword>
<dbReference type="EMBL" id="FOIJ01000004">
    <property type="protein sequence ID" value="SET80032.1"/>
    <property type="molecule type" value="Genomic_DNA"/>
</dbReference>
<dbReference type="PROSITE" id="PS51257">
    <property type="entry name" value="PROKAR_LIPOPROTEIN"/>
    <property type="match status" value="1"/>
</dbReference>
<feature type="active site" description="Charge relay system" evidence="5">
    <location>
        <position position="154"/>
    </location>
</feature>
<evidence type="ECO:0000313" key="11">
    <source>
        <dbReference type="Proteomes" id="UP000199181"/>
    </source>
</evidence>
<dbReference type="GO" id="GO:0004252">
    <property type="term" value="F:serine-type endopeptidase activity"/>
    <property type="evidence" value="ECO:0007669"/>
    <property type="project" value="UniProtKB-UniRule"/>
</dbReference>
<keyword evidence="3 5" id="KW-0378">Hydrolase</keyword>
<feature type="active site" description="Charge relay system" evidence="5">
    <location>
        <position position="337"/>
    </location>
</feature>
<dbReference type="SUPFAM" id="SSF54897">
    <property type="entry name" value="Protease propeptides/inhibitors"/>
    <property type="match status" value="1"/>
</dbReference>
<dbReference type="InterPro" id="IPR050131">
    <property type="entry name" value="Peptidase_S8_subtilisin-like"/>
</dbReference>
<evidence type="ECO:0000259" key="8">
    <source>
        <dbReference type="Pfam" id="PF00082"/>
    </source>
</evidence>
<comment type="similarity">
    <text evidence="1 5 6">Belongs to the peptidase S8 family.</text>
</comment>
<evidence type="ECO:0000313" key="10">
    <source>
        <dbReference type="EMBL" id="SET80032.1"/>
    </source>
</evidence>
<evidence type="ECO:0000256" key="1">
    <source>
        <dbReference type="ARBA" id="ARBA00011073"/>
    </source>
</evidence>
<evidence type="ECO:0000259" key="9">
    <source>
        <dbReference type="Pfam" id="PF05922"/>
    </source>
</evidence>
<dbReference type="PROSITE" id="PS51892">
    <property type="entry name" value="SUBTILASE"/>
    <property type="match status" value="1"/>
</dbReference>
<dbReference type="RefSeq" id="WP_093519177.1">
    <property type="nucleotide sequence ID" value="NZ_FOIJ01000004.1"/>
</dbReference>
<dbReference type="PRINTS" id="PR00723">
    <property type="entry name" value="SUBTILISIN"/>
</dbReference>
<dbReference type="InterPro" id="IPR010259">
    <property type="entry name" value="S8pro/Inhibitor_I9"/>
</dbReference>
<dbReference type="CDD" id="cd04077">
    <property type="entry name" value="Peptidases_S8_PCSK9_ProteinaseK_like"/>
    <property type="match status" value="1"/>
</dbReference>
<evidence type="ECO:0000256" key="3">
    <source>
        <dbReference type="ARBA" id="ARBA00022801"/>
    </source>
</evidence>
<dbReference type="InterPro" id="IPR037045">
    <property type="entry name" value="S8pro/Inhibitor_I9_sf"/>
</dbReference>
<dbReference type="InterPro" id="IPR034193">
    <property type="entry name" value="PCSK9_ProteinaseK-like"/>
</dbReference>
<reference evidence="11" key="1">
    <citation type="submission" date="2016-10" db="EMBL/GenBank/DDBJ databases">
        <authorList>
            <person name="Varghese N."/>
            <person name="Submissions S."/>
        </authorList>
    </citation>
    <scope>NUCLEOTIDE SEQUENCE [LARGE SCALE GENOMIC DNA]</scope>
    <source>
        <strain evidence="11">DSM 16858</strain>
    </source>
</reference>
<keyword evidence="4 5" id="KW-0720">Serine protease</keyword>
<dbReference type="PROSITE" id="PS00136">
    <property type="entry name" value="SUBTILASE_ASP"/>
    <property type="match status" value="1"/>
</dbReference>
<dbReference type="SUPFAM" id="SSF52743">
    <property type="entry name" value="Subtilisin-like"/>
    <property type="match status" value="1"/>
</dbReference>
<feature type="signal peptide" evidence="7">
    <location>
        <begin position="1"/>
        <end position="17"/>
    </location>
</feature>
<dbReference type="GO" id="GO:0005615">
    <property type="term" value="C:extracellular space"/>
    <property type="evidence" value="ECO:0007669"/>
    <property type="project" value="TreeGrafter"/>
</dbReference>
<dbReference type="PANTHER" id="PTHR43806">
    <property type="entry name" value="PEPTIDASE S8"/>
    <property type="match status" value="1"/>
</dbReference>
<keyword evidence="11" id="KW-1185">Reference proteome</keyword>
<dbReference type="FunFam" id="3.40.50.200:FF:000014">
    <property type="entry name" value="Proteinase K"/>
    <property type="match status" value="1"/>
</dbReference>
<dbReference type="InterPro" id="IPR015500">
    <property type="entry name" value="Peptidase_S8_subtilisin-rel"/>
</dbReference>
<feature type="active site" description="Charge relay system" evidence="5">
    <location>
        <position position="187"/>
    </location>
</feature>
<feature type="domain" description="Peptidase S8/S53" evidence="8">
    <location>
        <begin position="148"/>
        <end position="371"/>
    </location>
</feature>
<dbReference type="Pfam" id="PF00082">
    <property type="entry name" value="Peptidase_S8"/>
    <property type="match status" value="1"/>
</dbReference>
<accession>A0A1I0HAQ4</accession>
<dbReference type="Gene3D" id="3.40.50.200">
    <property type="entry name" value="Peptidase S8/S53 domain"/>
    <property type="match status" value="1"/>
</dbReference>
<dbReference type="Proteomes" id="UP000199181">
    <property type="component" value="Unassembled WGS sequence"/>
</dbReference>
<dbReference type="InterPro" id="IPR022398">
    <property type="entry name" value="Peptidase_S8_His-AS"/>
</dbReference>
<protein>
    <submittedName>
        <fullName evidence="10">Serine protease, subtilisin family</fullName>
    </submittedName>
</protein>
<evidence type="ECO:0000256" key="5">
    <source>
        <dbReference type="PROSITE-ProRule" id="PRU01240"/>
    </source>
</evidence>
<dbReference type="InterPro" id="IPR023828">
    <property type="entry name" value="Peptidase_S8_Ser-AS"/>
</dbReference>
<proteinExistence type="inferred from homology"/>
<dbReference type="PANTHER" id="PTHR43806:SF11">
    <property type="entry name" value="CEREVISIN-RELATED"/>
    <property type="match status" value="1"/>
</dbReference>
<dbReference type="GO" id="GO:0006508">
    <property type="term" value="P:proteolysis"/>
    <property type="evidence" value="ECO:0007669"/>
    <property type="project" value="UniProtKB-KW"/>
</dbReference>
<evidence type="ECO:0000256" key="4">
    <source>
        <dbReference type="ARBA" id="ARBA00022825"/>
    </source>
</evidence>
<dbReference type="InterPro" id="IPR023827">
    <property type="entry name" value="Peptidase_S8_Asp-AS"/>
</dbReference>
<evidence type="ECO:0000256" key="6">
    <source>
        <dbReference type="RuleBase" id="RU003355"/>
    </source>
</evidence>
<dbReference type="AlphaFoldDB" id="A0A1I0HAQ4"/>
<evidence type="ECO:0000256" key="7">
    <source>
        <dbReference type="SAM" id="SignalP"/>
    </source>
</evidence>
<dbReference type="PROSITE" id="PS00138">
    <property type="entry name" value="SUBTILASE_SER"/>
    <property type="match status" value="1"/>
</dbReference>
<organism evidence="10 11">
    <name type="scientific">Stigmatella erecta</name>
    <dbReference type="NCBI Taxonomy" id="83460"/>
    <lineage>
        <taxon>Bacteria</taxon>
        <taxon>Pseudomonadati</taxon>
        <taxon>Myxococcota</taxon>
        <taxon>Myxococcia</taxon>
        <taxon>Myxococcales</taxon>
        <taxon>Cystobacterineae</taxon>
        <taxon>Archangiaceae</taxon>
        <taxon>Stigmatella</taxon>
    </lineage>
</organism>
<gene>
    <name evidence="10" type="ORF">SAMN05443639_104385</name>
</gene>
<feature type="domain" description="Inhibitor I9" evidence="9">
    <location>
        <begin position="74"/>
        <end position="114"/>
    </location>
</feature>
<keyword evidence="2 5" id="KW-0645">Protease</keyword>
<sequence>MKTVRNTLFLGTALALAACGGELNDAEMMDGSDISQTEAPLMLAPAGTAIPGSYIVVTKQEGGLRRASLASRIQARHNYSVINGFAADLTAEQLAEVRKDANVLFVEEDAVVKLEATQSPATWGIDRIDQVSLPLSNSYTYTTTASNVTAYVIDTGIQISHSQFGGRAAVGYDAIGDGQNGNDCQGHGTHVAGTIGSATYGVAKGVKLRAVRVLNCSGSGTNSGVIAGINWVTTNHVKPAVANMSLGGSASSAVNTAVTNLSNAGVFVAVAAGNNNANASGYSPASAPAVTTVGASTKTDARASYSNYGSLIDIFAPGTDITSTWIGSGTNTISGTSMASPHVAGVGALYKGTYGDASSATVDSWIKSNASVGKITGVPSGTTTNLLNKKSL</sequence>
<dbReference type="InterPro" id="IPR036852">
    <property type="entry name" value="Peptidase_S8/S53_dom_sf"/>
</dbReference>
<dbReference type="Gene3D" id="3.30.70.80">
    <property type="entry name" value="Peptidase S8 propeptide/proteinase inhibitor I9"/>
    <property type="match status" value="1"/>
</dbReference>